<gene>
    <name evidence="1" type="ORF">D9613_001249</name>
</gene>
<dbReference type="AlphaFoldDB" id="A0A8H4R081"/>
<dbReference type="Proteomes" id="UP000521872">
    <property type="component" value="Unassembled WGS sequence"/>
</dbReference>
<evidence type="ECO:0000313" key="1">
    <source>
        <dbReference type="EMBL" id="KAF4620930.1"/>
    </source>
</evidence>
<sequence>MVVITTGEDPPAFFPLDSDYHDEFQFDDDGNYILYTFPDWIAYLEFRWDEGMRCATLSPWKDEDPHTPHEIEFPLQYEFSSFSPNVVISPPWVQHCDPRFQKDMLDYDI</sequence>
<reference evidence="1 2" key="1">
    <citation type="submission" date="2019-12" db="EMBL/GenBank/DDBJ databases">
        <authorList>
            <person name="Floudas D."/>
            <person name="Bentzer J."/>
            <person name="Ahren D."/>
            <person name="Johansson T."/>
            <person name="Persson P."/>
            <person name="Tunlid A."/>
        </authorList>
    </citation>
    <scope>NUCLEOTIDE SEQUENCE [LARGE SCALE GENOMIC DNA]</scope>
    <source>
        <strain evidence="1 2">CBS 102.39</strain>
    </source>
</reference>
<keyword evidence="2" id="KW-1185">Reference proteome</keyword>
<dbReference type="EMBL" id="JAACJL010000015">
    <property type="protein sequence ID" value="KAF4620930.1"/>
    <property type="molecule type" value="Genomic_DNA"/>
</dbReference>
<evidence type="ECO:0000313" key="2">
    <source>
        <dbReference type="Proteomes" id="UP000521872"/>
    </source>
</evidence>
<protein>
    <submittedName>
        <fullName evidence="1">Uncharacterized protein</fullName>
    </submittedName>
</protein>
<accession>A0A8H4R081</accession>
<name>A0A8H4R081_9AGAR</name>
<comment type="caution">
    <text evidence="1">The sequence shown here is derived from an EMBL/GenBank/DDBJ whole genome shotgun (WGS) entry which is preliminary data.</text>
</comment>
<proteinExistence type="predicted"/>
<organism evidence="1 2">
    <name type="scientific">Agrocybe pediades</name>
    <dbReference type="NCBI Taxonomy" id="84607"/>
    <lineage>
        <taxon>Eukaryota</taxon>
        <taxon>Fungi</taxon>
        <taxon>Dikarya</taxon>
        <taxon>Basidiomycota</taxon>
        <taxon>Agaricomycotina</taxon>
        <taxon>Agaricomycetes</taxon>
        <taxon>Agaricomycetidae</taxon>
        <taxon>Agaricales</taxon>
        <taxon>Agaricineae</taxon>
        <taxon>Strophariaceae</taxon>
        <taxon>Agrocybe</taxon>
    </lineage>
</organism>